<gene>
    <name evidence="5" type="ORF">MNBD_UNCLBAC01-2004</name>
</gene>
<reference evidence="5" key="1">
    <citation type="submission" date="2018-06" db="EMBL/GenBank/DDBJ databases">
        <authorList>
            <person name="Zhirakovskaya E."/>
        </authorList>
    </citation>
    <scope>NUCLEOTIDE SEQUENCE</scope>
</reference>
<sequence>MKELDNIQKILNKKSQGQKITMLTAYDYAMASIIDEVGVDMILVGDSVANVVLGLNSTTDVGMTEMLHHAKAVRRAVKQALVIGDMPFESYQKDISQAVINAKRFMEEAGCDAIKLEWFNQCPQVVESIVHAGISVMGHVGLTPQRAEELGGMKVQGKDADSAHQIIEDAKVLEDKGCFSVVLECIPEAIAKMITQELSIPTIGIGAGVYCDGQVLVTHDILGLSDRFHPKFVKQYVDLKTAMFNGIKQFCQEVHEQKFPNQEHSYSMKEEELKKLKRV</sequence>
<evidence type="ECO:0000256" key="3">
    <source>
        <dbReference type="ARBA" id="ARBA00012618"/>
    </source>
</evidence>
<dbReference type="Gene3D" id="3.20.20.60">
    <property type="entry name" value="Phosphoenolpyruvate-binding domains"/>
    <property type="match status" value="1"/>
</dbReference>
<dbReference type="PANTHER" id="PTHR20881">
    <property type="entry name" value="3-METHYL-2-OXOBUTANOATE HYDROXYMETHYLTRANSFERASE"/>
    <property type="match status" value="1"/>
</dbReference>
<keyword evidence="4 5" id="KW-0808">Transferase</keyword>
<dbReference type="GO" id="GO:0015940">
    <property type="term" value="P:pantothenate biosynthetic process"/>
    <property type="evidence" value="ECO:0007669"/>
    <property type="project" value="InterPro"/>
</dbReference>
<dbReference type="SUPFAM" id="SSF51621">
    <property type="entry name" value="Phosphoenolpyruvate/pyruvate domain"/>
    <property type="match status" value="1"/>
</dbReference>
<dbReference type="PANTHER" id="PTHR20881:SF0">
    <property type="entry name" value="3-METHYL-2-OXOBUTANOATE HYDROXYMETHYLTRANSFERASE"/>
    <property type="match status" value="1"/>
</dbReference>
<organism evidence="5">
    <name type="scientific">hydrothermal vent metagenome</name>
    <dbReference type="NCBI Taxonomy" id="652676"/>
    <lineage>
        <taxon>unclassified sequences</taxon>
        <taxon>metagenomes</taxon>
        <taxon>ecological metagenomes</taxon>
    </lineage>
</organism>
<evidence type="ECO:0000256" key="1">
    <source>
        <dbReference type="ARBA" id="ARBA00005033"/>
    </source>
</evidence>
<dbReference type="NCBIfam" id="NF001452">
    <property type="entry name" value="PRK00311.1"/>
    <property type="match status" value="1"/>
</dbReference>
<dbReference type="FunFam" id="3.20.20.60:FF:000003">
    <property type="entry name" value="3-methyl-2-oxobutanoate hydroxymethyltransferase"/>
    <property type="match status" value="1"/>
</dbReference>
<dbReference type="GO" id="GO:0008168">
    <property type="term" value="F:methyltransferase activity"/>
    <property type="evidence" value="ECO:0007669"/>
    <property type="project" value="UniProtKB-KW"/>
</dbReference>
<comment type="pathway">
    <text evidence="1">Cofactor biosynthesis; (R)-pantothenate biosynthesis; (R)-pantoate from 3-methyl-2-oxobutanoate: step 1/2.</text>
</comment>
<dbReference type="HAMAP" id="MF_00156">
    <property type="entry name" value="PanB"/>
    <property type="match status" value="1"/>
</dbReference>
<name>A0A3B1DGR4_9ZZZZ</name>
<evidence type="ECO:0000256" key="2">
    <source>
        <dbReference type="ARBA" id="ARBA00008676"/>
    </source>
</evidence>
<dbReference type="AlphaFoldDB" id="A0A3B1DGR4"/>
<dbReference type="GO" id="GO:0003864">
    <property type="term" value="F:3-methyl-2-oxobutanoate hydroxymethyltransferase activity"/>
    <property type="evidence" value="ECO:0007669"/>
    <property type="project" value="UniProtKB-EC"/>
</dbReference>
<dbReference type="NCBIfam" id="TIGR00222">
    <property type="entry name" value="panB"/>
    <property type="match status" value="1"/>
</dbReference>
<dbReference type="GO" id="GO:0000287">
    <property type="term" value="F:magnesium ion binding"/>
    <property type="evidence" value="ECO:0007669"/>
    <property type="project" value="TreeGrafter"/>
</dbReference>
<dbReference type="InterPro" id="IPR003700">
    <property type="entry name" value="Pantoate_hydroxy_MeTrfase"/>
</dbReference>
<proteinExistence type="inferred from homology"/>
<accession>A0A3B1DGR4</accession>
<protein>
    <recommendedName>
        <fullName evidence="3">3-methyl-2-oxobutanoate hydroxymethyltransferase</fullName>
        <ecNumber evidence="3">2.1.2.11</ecNumber>
    </recommendedName>
</protein>
<dbReference type="EMBL" id="UOGJ01000036">
    <property type="protein sequence ID" value="VAX35198.1"/>
    <property type="molecule type" value="Genomic_DNA"/>
</dbReference>
<comment type="similarity">
    <text evidence="2">Belongs to the PanB family.</text>
</comment>
<dbReference type="Pfam" id="PF02548">
    <property type="entry name" value="Pantoate_transf"/>
    <property type="match status" value="1"/>
</dbReference>
<evidence type="ECO:0000256" key="4">
    <source>
        <dbReference type="ARBA" id="ARBA00022679"/>
    </source>
</evidence>
<dbReference type="PIRSF" id="PIRSF000388">
    <property type="entry name" value="Pantoate_hydroxy_MeTrfase"/>
    <property type="match status" value="1"/>
</dbReference>
<evidence type="ECO:0000313" key="5">
    <source>
        <dbReference type="EMBL" id="VAX35198.1"/>
    </source>
</evidence>
<keyword evidence="5" id="KW-0489">Methyltransferase</keyword>
<dbReference type="CDD" id="cd06557">
    <property type="entry name" value="KPHMT-like"/>
    <property type="match status" value="1"/>
</dbReference>
<dbReference type="GO" id="GO:0032259">
    <property type="term" value="P:methylation"/>
    <property type="evidence" value="ECO:0007669"/>
    <property type="project" value="UniProtKB-KW"/>
</dbReference>
<dbReference type="InterPro" id="IPR040442">
    <property type="entry name" value="Pyrv_kinase-like_dom_sf"/>
</dbReference>
<dbReference type="EC" id="2.1.2.11" evidence="3"/>
<dbReference type="InterPro" id="IPR015813">
    <property type="entry name" value="Pyrv/PenolPyrv_kinase-like_dom"/>
</dbReference>